<name>A0A381S1G0_9ZZZZ</name>
<dbReference type="Pfam" id="PF13483">
    <property type="entry name" value="Lactamase_B_3"/>
    <property type="match status" value="1"/>
</dbReference>
<reference evidence="1" key="1">
    <citation type="submission" date="2018-05" db="EMBL/GenBank/DDBJ databases">
        <authorList>
            <person name="Lanie J.A."/>
            <person name="Ng W.-L."/>
            <person name="Kazmierczak K.M."/>
            <person name="Andrzejewski T.M."/>
            <person name="Davidsen T.M."/>
            <person name="Wayne K.J."/>
            <person name="Tettelin H."/>
            <person name="Glass J.I."/>
            <person name="Rusch D."/>
            <person name="Podicherti R."/>
            <person name="Tsui H.-C.T."/>
            <person name="Winkler M.E."/>
        </authorList>
    </citation>
    <scope>NUCLEOTIDE SEQUENCE</scope>
</reference>
<dbReference type="InterPro" id="IPR036866">
    <property type="entry name" value="RibonucZ/Hydroxyglut_hydro"/>
</dbReference>
<feature type="non-terminal residue" evidence="1">
    <location>
        <position position="119"/>
    </location>
</feature>
<organism evidence="1">
    <name type="scientific">marine metagenome</name>
    <dbReference type="NCBI Taxonomy" id="408172"/>
    <lineage>
        <taxon>unclassified sequences</taxon>
        <taxon>metagenomes</taxon>
        <taxon>ecological metagenomes</taxon>
    </lineage>
</organism>
<protein>
    <recommendedName>
        <fullName evidence="2">Metallo-beta-lactamase domain-containing protein</fullName>
    </recommendedName>
</protein>
<evidence type="ECO:0000313" key="1">
    <source>
        <dbReference type="EMBL" id="SUZ97191.1"/>
    </source>
</evidence>
<dbReference type="Gene3D" id="3.60.15.10">
    <property type="entry name" value="Ribonuclease Z/Hydroxyacylglutathione hydrolase-like"/>
    <property type="match status" value="1"/>
</dbReference>
<dbReference type="AlphaFoldDB" id="A0A381S1G0"/>
<dbReference type="EMBL" id="UINC01002486">
    <property type="protein sequence ID" value="SUZ97191.1"/>
    <property type="molecule type" value="Genomic_DNA"/>
</dbReference>
<gene>
    <name evidence="1" type="ORF">METZ01_LOCUS50045</name>
</gene>
<evidence type="ECO:0008006" key="2">
    <source>
        <dbReference type="Google" id="ProtNLM"/>
    </source>
</evidence>
<accession>A0A381S1G0</accession>
<sequence length="119" mass="12486">MGVFFLSTAALIAQSPDRIIAEDGDILITPGIHASVQIEYAGKVIHVDPWSAGDLSSLKPADLILVTDDPGHHMDVDAITTLRKSGTPVVLTADAQKHYPAGRVLANGESGTFAGIQVE</sequence>
<proteinExistence type="predicted"/>